<reference evidence="2" key="1">
    <citation type="submission" date="2015-04" db="UniProtKB">
        <authorList>
            <consortium name="EnsemblPlants"/>
        </authorList>
    </citation>
    <scope>IDENTIFICATION</scope>
</reference>
<evidence type="ECO:0000313" key="2">
    <source>
        <dbReference type="EnsemblPlants" id="OPUNC02G11070.1"/>
    </source>
</evidence>
<sequence length="341" mass="36477">MVSHVRASVNQMEETSDDAARQVVSNTRNERWMGPTGNTGLYRRGGRGLTINGILAKLRARGMPLDIQFATQFGKVRGRHASVFKSEAKFPEISMADYQCVMKQVERQYNRNPETCEWPSAIDVWRATYLKNGTWSVPNGEEILNNLQTTAETNQERIAAATIPMVEHFALVLSRKPNHSRGVGVSAINQGAQERKFQVDNDWCRGVATKFFPSSISDLSEQVADEIEPAVLVLAVVAATEARNIKTTTAEAESKDTVVPPMTFPPFNRFGSAVPAFGGMPGVDGSSIPEFSLPDSSGSTPGFGGIGSMPIFGGLGGSPGLGGGMPGSPAAASAVDNQGKN</sequence>
<organism evidence="2">
    <name type="scientific">Oryza punctata</name>
    <name type="common">Red rice</name>
    <dbReference type="NCBI Taxonomy" id="4537"/>
    <lineage>
        <taxon>Eukaryota</taxon>
        <taxon>Viridiplantae</taxon>
        <taxon>Streptophyta</taxon>
        <taxon>Embryophyta</taxon>
        <taxon>Tracheophyta</taxon>
        <taxon>Spermatophyta</taxon>
        <taxon>Magnoliopsida</taxon>
        <taxon>Liliopsida</taxon>
        <taxon>Poales</taxon>
        <taxon>Poaceae</taxon>
        <taxon>BOP clade</taxon>
        <taxon>Oryzoideae</taxon>
        <taxon>Oryzeae</taxon>
        <taxon>Oryzinae</taxon>
        <taxon>Oryza</taxon>
    </lineage>
</organism>
<dbReference type="Pfam" id="PF17352">
    <property type="entry name" value="MFS18"/>
    <property type="match status" value="1"/>
</dbReference>
<name>A0A0E0JYI6_ORYPU</name>
<evidence type="ECO:0000256" key="1">
    <source>
        <dbReference type="SAM" id="MobiDB-lite"/>
    </source>
</evidence>
<dbReference type="AlphaFoldDB" id="A0A0E0JYI6"/>
<dbReference type="InterPro" id="IPR035322">
    <property type="entry name" value="MFS18"/>
</dbReference>
<dbReference type="Gramene" id="OPUNC02G11070.1">
    <property type="protein sequence ID" value="OPUNC02G11070.1"/>
    <property type="gene ID" value="OPUNC02G11070"/>
</dbReference>
<feature type="region of interest" description="Disordered" evidence="1">
    <location>
        <begin position="1"/>
        <end position="21"/>
    </location>
</feature>
<feature type="region of interest" description="Disordered" evidence="1">
    <location>
        <begin position="317"/>
        <end position="341"/>
    </location>
</feature>
<evidence type="ECO:0000313" key="3">
    <source>
        <dbReference type="Proteomes" id="UP000026962"/>
    </source>
</evidence>
<keyword evidence="3" id="KW-1185">Reference proteome</keyword>
<dbReference type="HOGENOM" id="CLU_814780_0_0_1"/>
<accession>A0A0E0JYI6</accession>
<dbReference type="Proteomes" id="UP000026962">
    <property type="component" value="Chromosome 2"/>
</dbReference>
<reference evidence="2" key="2">
    <citation type="submission" date="2018-05" db="EMBL/GenBank/DDBJ databases">
        <title>OpunRS2 (Oryza punctata Reference Sequence Version 2).</title>
        <authorList>
            <person name="Zhang J."/>
            <person name="Kudrna D."/>
            <person name="Lee S."/>
            <person name="Talag J."/>
            <person name="Welchert J."/>
            <person name="Wing R.A."/>
        </authorList>
    </citation>
    <scope>NUCLEOTIDE SEQUENCE [LARGE SCALE GENOMIC DNA]</scope>
</reference>
<proteinExistence type="predicted"/>
<feature type="compositionally biased region" description="Gly residues" evidence="1">
    <location>
        <begin position="317"/>
        <end position="326"/>
    </location>
</feature>
<dbReference type="EnsemblPlants" id="OPUNC02G11070.1">
    <property type="protein sequence ID" value="OPUNC02G11070.1"/>
    <property type="gene ID" value="OPUNC02G11070"/>
</dbReference>
<protein>
    <submittedName>
        <fullName evidence="2">Uncharacterized protein</fullName>
    </submittedName>
</protein>